<proteinExistence type="predicted"/>
<dbReference type="AlphaFoldDB" id="A0A1H9V5Y6"/>
<gene>
    <name evidence="1" type="ORF">SAMN04488000_11742</name>
</gene>
<dbReference type="STRING" id="65499.SAMN04488000_11742"/>
<evidence type="ECO:0000313" key="2">
    <source>
        <dbReference type="Proteomes" id="UP000199503"/>
    </source>
</evidence>
<dbReference type="Proteomes" id="UP000199503">
    <property type="component" value="Unassembled WGS sequence"/>
</dbReference>
<protein>
    <recommendedName>
        <fullName evidence="3">Butirosin biosynthesis protein H, N-terminal</fullName>
    </recommendedName>
</protein>
<accession>A0A1H9V5Y6</accession>
<reference evidence="2" key="1">
    <citation type="submission" date="2016-10" db="EMBL/GenBank/DDBJ databases">
        <authorList>
            <person name="Varghese N."/>
            <person name="Submissions S."/>
        </authorList>
    </citation>
    <scope>NUCLEOTIDE SEQUENCE [LARGE SCALE GENOMIC DNA]</scope>
    <source>
        <strain evidence="2">DSM 44437</strain>
    </source>
</reference>
<organism evidence="1 2">
    <name type="scientific">Lentzea albida</name>
    <dbReference type="NCBI Taxonomy" id="65499"/>
    <lineage>
        <taxon>Bacteria</taxon>
        <taxon>Bacillati</taxon>
        <taxon>Actinomycetota</taxon>
        <taxon>Actinomycetes</taxon>
        <taxon>Pseudonocardiales</taxon>
        <taxon>Pseudonocardiaceae</taxon>
        <taxon>Lentzea</taxon>
    </lineage>
</organism>
<evidence type="ECO:0000313" key="1">
    <source>
        <dbReference type="EMBL" id="SES16988.1"/>
    </source>
</evidence>
<keyword evidence="2" id="KW-1185">Reference proteome</keyword>
<name>A0A1H9V5Y6_9PSEU</name>
<dbReference type="EMBL" id="FOFV01000017">
    <property type="protein sequence ID" value="SES16988.1"/>
    <property type="molecule type" value="Genomic_DNA"/>
</dbReference>
<sequence>MVAFVHSLAFAPCAALVSRVDSPFLDCVSDDLALLLAQAGVDDVRTPFASRWKFCLIEDSSGPPRLNLPPLDQDTWLARRTGFAPRWREIGGDVGAAVLAWHAELHAGRAVVVVGDAFHMPWLPYHRNEHMAHGFVVEGIDPLGGSREPVLHVVDPYDNATAHGRAAPVSVKVGLADVALALGKGSWAVLDRVGEPAPVDVPHQVRTNAEGILAAGLDGSFARLLDGHAGLGREAVENLALQVWLLARDRALHRLWLVDVRAELRRMGLQDLPGRFEAELVPAWRKASEMAYVATRRVHAGRAAPRSVLDAVRTAAERETAVAHWVLETTRSSG</sequence>
<evidence type="ECO:0008006" key="3">
    <source>
        <dbReference type="Google" id="ProtNLM"/>
    </source>
</evidence>